<dbReference type="OrthoDB" id="1470350at2759"/>
<dbReference type="Gene3D" id="1.10.630.10">
    <property type="entry name" value="Cytochrome P450"/>
    <property type="match status" value="1"/>
</dbReference>
<keyword evidence="1" id="KW-0812">Transmembrane</keyword>
<comment type="caution">
    <text evidence="2">The sequence shown here is derived from an EMBL/GenBank/DDBJ whole genome shotgun (WGS) entry which is preliminary data.</text>
</comment>
<dbReference type="InterPro" id="IPR036396">
    <property type="entry name" value="Cyt_P450_sf"/>
</dbReference>
<protein>
    <submittedName>
        <fullName evidence="2">Cytochrome P450</fullName>
    </submittedName>
</protein>
<dbReference type="PANTHER" id="PTHR47582">
    <property type="entry name" value="P450, PUTATIVE (EUROFUNG)-RELATED"/>
    <property type="match status" value="1"/>
</dbReference>
<dbReference type="InterPro" id="IPR001128">
    <property type="entry name" value="Cyt_P450"/>
</dbReference>
<dbReference type="GO" id="GO:0005506">
    <property type="term" value="F:iron ion binding"/>
    <property type="evidence" value="ECO:0007669"/>
    <property type="project" value="InterPro"/>
</dbReference>
<dbReference type="GO" id="GO:0004497">
    <property type="term" value="F:monooxygenase activity"/>
    <property type="evidence" value="ECO:0007669"/>
    <property type="project" value="InterPro"/>
</dbReference>
<sequence>MVSNLTDNPTPTPEKLKFVRPTRTATICGLTLLILLYTLYAFRWVSIPTRKKETSSKEHETVSYPSLLLRWARNPHLTIADLLYQIGLDSDAALVKVRIGLRGNVYLIRSSEYTTFVQNKSKYLTMNPVQDLLVTTGHLNKKDAAKIRHNRGSRKVPNAYGEMLKSFHQSLSPSDEYYRIIRGFVAKYGEKIMQLQSDGNTTIDLYKWIQFSFSRAVSYSIWGETSPYYLDTALIRDWWNFHNASPVILFSLLPAFLFPGARFGMLCRERIFKSTTEYYRAIRESDDTSTVPHRILQYMEAGKKWGFDDEALARIDLSRTLGFFEPPIDASYGLAVSIFSHPDLLSKIRAELEHILMRSSDGQAIVFHAHAVRTSCPLFLSCFYENARMIGTAFSIRDIAEDFILDSVSLKKGDLAIMCGTPVNHNPLYWDEPTIFKGDRFIGITQPENEMTRTYRAFGGGAGICGGRNIAPNLVMAVGSLLLAFDVVPEEGEGKWAIPDVKNARVPEAVTPPRGVGSTMVTIKPREGYENVKWDFCESCDA</sequence>
<evidence type="ECO:0000256" key="1">
    <source>
        <dbReference type="SAM" id="Phobius"/>
    </source>
</evidence>
<accession>A0A9P4IB76</accession>
<dbReference type="InterPro" id="IPR053007">
    <property type="entry name" value="CYP450_monoxygenase_sec-met"/>
</dbReference>
<feature type="transmembrane region" description="Helical" evidence="1">
    <location>
        <begin position="24"/>
        <end position="42"/>
    </location>
</feature>
<evidence type="ECO:0000313" key="3">
    <source>
        <dbReference type="Proteomes" id="UP000799772"/>
    </source>
</evidence>
<gene>
    <name evidence="2" type="ORF">NA57DRAFT_78433</name>
</gene>
<evidence type="ECO:0000313" key="2">
    <source>
        <dbReference type="EMBL" id="KAF2096843.1"/>
    </source>
</evidence>
<keyword evidence="1" id="KW-1133">Transmembrane helix</keyword>
<reference evidence="2" key="1">
    <citation type="journal article" date="2020" name="Stud. Mycol.">
        <title>101 Dothideomycetes genomes: a test case for predicting lifestyles and emergence of pathogens.</title>
        <authorList>
            <person name="Haridas S."/>
            <person name="Albert R."/>
            <person name="Binder M."/>
            <person name="Bloem J."/>
            <person name="Labutti K."/>
            <person name="Salamov A."/>
            <person name="Andreopoulos B."/>
            <person name="Baker S."/>
            <person name="Barry K."/>
            <person name="Bills G."/>
            <person name="Bluhm B."/>
            <person name="Cannon C."/>
            <person name="Castanera R."/>
            <person name="Culley D."/>
            <person name="Daum C."/>
            <person name="Ezra D."/>
            <person name="Gonzalez J."/>
            <person name="Henrissat B."/>
            <person name="Kuo A."/>
            <person name="Liang C."/>
            <person name="Lipzen A."/>
            <person name="Lutzoni F."/>
            <person name="Magnuson J."/>
            <person name="Mondo S."/>
            <person name="Nolan M."/>
            <person name="Ohm R."/>
            <person name="Pangilinan J."/>
            <person name="Park H.-J."/>
            <person name="Ramirez L."/>
            <person name="Alfaro M."/>
            <person name="Sun H."/>
            <person name="Tritt A."/>
            <person name="Yoshinaga Y."/>
            <person name="Zwiers L.-H."/>
            <person name="Turgeon B."/>
            <person name="Goodwin S."/>
            <person name="Spatafora J."/>
            <person name="Crous P."/>
            <person name="Grigoriev I."/>
        </authorList>
    </citation>
    <scope>NUCLEOTIDE SEQUENCE</scope>
    <source>
        <strain evidence="2">CBS 133067</strain>
    </source>
</reference>
<keyword evidence="3" id="KW-1185">Reference proteome</keyword>
<proteinExistence type="predicted"/>
<dbReference type="AlphaFoldDB" id="A0A9P4IB76"/>
<dbReference type="GO" id="GO:0016705">
    <property type="term" value="F:oxidoreductase activity, acting on paired donors, with incorporation or reduction of molecular oxygen"/>
    <property type="evidence" value="ECO:0007669"/>
    <property type="project" value="InterPro"/>
</dbReference>
<dbReference type="EMBL" id="ML978129">
    <property type="protein sequence ID" value="KAF2096843.1"/>
    <property type="molecule type" value="Genomic_DNA"/>
</dbReference>
<dbReference type="GO" id="GO:0020037">
    <property type="term" value="F:heme binding"/>
    <property type="evidence" value="ECO:0007669"/>
    <property type="project" value="InterPro"/>
</dbReference>
<organism evidence="2 3">
    <name type="scientific">Rhizodiscina lignyota</name>
    <dbReference type="NCBI Taxonomy" id="1504668"/>
    <lineage>
        <taxon>Eukaryota</taxon>
        <taxon>Fungi</taxon>
        <taxon>Dikarya</taxon>
        <taxon>Ascomycota</taxon>
        <taxon>Pezizomycotina</taxon>
        <taxon>Dothideomycetes</taxon>
        <taxon>Pleosporomycetidae</taxon>
        <taxon>Aulographales</taxon>
        <taxon>Rhizodiscinaceae</taxon>
        <taxon>Rhizodiscina</taxon>
    </lineage>
</organism>
<dbReference type="PANTHER" id="PTHR47582:SF1">
    <property type="entry name" value="P450, PUTATIVE (EUROFUNG)-RELATED"/>
    <property type="match status" value="1"/>
</dbReference>
<dbReference type="Proteomes" id="UP000799772">
    <property type="component" value="Unassembled WGS sequence"/>
</dbReference>
<name>A0A9P4IB76_9PEZI</name>
<keyword evidence="1" id="KW-0472">Membrane</keyword>
<dbReference type="SUPFAM" id="SSF48264">
    <property type="entry name" value="Cytochrome P450"/>
    <property type="match status" value="1"/>
</dbReference>
<dbReference type="Pfam" id="PF00067">
    <property type="entry name" value="p450"/>
    <property type="match status" value="1"/>
</dbReference>